<keyword evidence="9" id="KW-1185">Reference proteome</keyword>
<evidence type="ECO:0000313" key="9">
    <source>
        <dbReference type="Proteomes" id="UP000005631"/>
    </source>
</evidence>
<evidence type="ECO:0000256" key="5">
    <source>
        <dbReference type="ARBA" id="ARBA00023136"/>
    </source>
</evidence>
<evidence type="ECO:0000256" key="1">
    <source>
        <dbReference type="ARBA" id="ARBA00004141"/>
    </source>
</evidence>
<dbReference type="eggNOG" id="COG0591">
    <property type="taxonomic scope" value="Bacteria"/>
</dbReference>
<dbReference type="GO" id="GO:0005412">
    <property type="term" value="F:D-glucose:sodium symporter activity"/>
    <property type="evidence" value="ECO:0007669"/>
    <property type="project" value="TreeGrafter"/>
</dbReference>
<feature type="transmembrane region" description="Helical" evidence="7">
    <location>
        <begin position="423"/>
        <end position="444"/>
    </location>
</feature>
<dbReference type="OrthoDB" id="9761931at2"/>
<name>G8R5B3_OWEHD</name>
<dbReference type="PANTHER" id="PTHR11819:SF77">
    <property type="entry name" value="SODIUM_GLUCOSE COTRANSPORT PROTEIN"/>
    <property type="match status" value="1"/>
</dbReference>
<evidence type="ECO:0000256" key="3">
    <source>
        <dbReference type="ARBA" id="ARBA00022692"/>
    </source>
</evidence>
<keyword evidence="3 7" id="KW-0812">Transmembrane</keyword>
<dbReference type="Gene3D" id="1.20.1730.10">
    <property type="entry name" value="Sodium/glucose cotransporter"/>
    <property type="match status" value="1"/>
</dbReference>
<dbReference type="PANTHER" id="PTHR11819">
    <property type="entry name" value="SOLUTE CARRIER FAMILY 5"/>
    <property type="match status" value="1"/>
</dbReference>
<evidence type="ECO:0000313" key="8">
    <source>
        <dbReference type="EMBL" id="AEV32158.1"/>
    </source>
</evidence>
<dbReference type="HOGENOM" id="CLU_019510_0_0_10"/>
<feature type="transmembrane region" description="Helical" evidence="7">
    <location>
        <begin position="342"/>
        <end position="359"/>
    </location>
</feature>
<dbReference type="Proteomes" id="UP000005631">
    <property type="component" value="Chromosome"/>
</dbReference>
<dbReference type="PROSITE" id="PS50283">
    <property type="entry name" value="NA_SOLUT_SYMP_3"/>
    <property type="match status" value="1"/>
</dbReference>
<keyword evidence="4 7" id="KW-1133">Transmembrane helix</keyword>
<dbReference type="RefSeq" id="WP_014201518.1">
    <property type="nucleotide sequence ID" value="NC_016599.1"/>
</dbReference>
<comment type="similarity">
    <text evidence="2 6">Belongs to the sodium:solute symporter (SSF) (TC 2.A.21) family.</text>
</comment>
<dbReference type="CDD" id="cd11477">
    <property type="entry name" value="SLC5sbd_u1"/>
    <property type="match status" value="1"/>
</dbReference>
<organism evidence="8 9">
    <name type="scientific">Owenweeksia hongkongensis (strain DSM 17368 / CIP 108786 / JCM 12287 / NRRL B-23963 / UST20020801)</name>
    <dbReference type="NCBI Taxonomy" id="926562"/>
    <lineage>
        <taxon>Bacteria</taxon>
        <taxon>Pseudomonadati</taxon>
        <taxon>Bacteroidota</taxon>
        <taxon>Flavobacteriia</taxon>
        <taxon>Flavobacteriales</taxon>
        <taxon>Owenweeksiaceae</taxon>
        <taxon>Owenweeksia</taxon>
    </lineage>
</organism>
<dbReference type="STRING" id="926562.Oweho_1153"/>
<evidence type="ECO:0000256" key="7">
    <source>
        <dbReference type="SAM" id="Phobius"/>
    </source>
</evidence>
<sequence>MANLTILDWIVVIFFLTLFIFIGIRFRGKAGSSLTDFFLGGRNMPWYLAGVSMVATTFAADTPLWVTEKIAQHGISGNWLWWNMLIGGMLTTFFFARMWRRANILTELELLELRYSGPIARLLRGVKAVYLGLFLNVVIIAWVNAALISIIEVFFEVPYETAFWVVTCVMFLVLIYSSIAGLLGIAITDFAQFIIAMTGCIILAVIVLNAPEVGGVEGLKAKLPAWRLSFFPKIDGAGDALIGTFSLTTGAFLSYIFLQWWASWYPGAEPGGGGYISQRMMGAKDEKNAVYSSLFFQIAHYALRPWPWIIVGLCALVLYPDLPVEESRKGFIMVMRDYLPDGIKGLLFVGFLSAYMSTISTQLNWGSSYLTNDLYKRFIKKEDQFENEEKAQKHYVFAGRLITIFVMLVGLGVTTQITTIDSAAQFLIASGAGLGMVLILRWYWWRINAWSELVATIAPFIGLAFAKFVLPSYVPETFYTNNGDFIFTVLFTTISWLTVTFLTSPTDGETLKRFYDRVQPGGFWRYYRGDENNNRLTPYLFVSWLSGVLMVYSILFFMGYFIFEEWTLFYTWLALAIIGFVALRWGMKKAEI</sequence>
<feature type="transmembrane region" description="Helical" evidence="7">
    <location>
        <begin position="397"/>
        <end position="417"/>
    </location>
</feature>
<dbReference type="KEGG" id="oho:Oweho_1153"/>
<feature type="transmembrane region" description="Helical" evidence="7">
    <location>
        <begin position="161"/>
        <end position="183"/>
    </location>
</feature>
<protein>
    <submittedName>
        <fullName evidence="8">Na+/proline symporter</fullName>
    </submittedName>
</protein>
<feature type="transmembrane region" description="Helical" evidence="7">
    <location>
        <begin position="539"/>
        <end position="563"/>
    </location>
</feature>
<dbReference type="PATRIC" id="fig|926562.3.peg.1166"/>
<feature type="transmembrane region" description="Helical" evidence="7">
    <location>
        <begin position="240"/>
        <end position="258"/>
    </location>
</feature>
<dbReference type="Pfam" id="PF00474">
    <property type="entry name" value="SSF"/>
    <property type="match status" value="1"/>
</dbReference>
<feature type="transmembrane region" description="Helical" evidence="7">
    <location>
        <begin position="453"/>
        <end position="473"/>
    </location>
</feature>
<keyword evidence="5 7" id="KW-0472">Membrane</keyword>
<dbReference type="EMBL" id="CP003156">
    <property type="protein sequence ID" value="AEV32158.1"/>
    <property type="molecule type" value="Genomic_DNA"/>
</dbReference>
<dbReference type="InterPro" id="IPR038377">
    <property type="entry name" value="Na/Glc_symporter_sf"/>
</dbReference>
<reference evidence="8 9" key="1">
    <citation type="journal article" date="2012" name="Stand. Genomic Sci.">
        <title>Genome sequence of the orange-pigmented seawater bacterium Owenweeksia hongkongensis type strain (UST20020801(T)).</title>
        <authorList>
            <person name="Riedel T."/>
            <person name="Held B."/>
            <person name="Nolan M."/>
            <person name="Lucas S."/>
            <person name="Lapidus A."/>
            <person name="Tice H."/>
            <person name="Del Rio T.G."/>
            <person name="Cheng J.F."/>
            <person name="Han C."/>
            <person name="Tapia R."/>
            <person name="Goodwin L.A."/>
            <person name="Pitluck S."/>
            <person name="Liolios K."/>
            <person name="Mavromatis K."/>
            <person name="Pagani I."/>
            <person name="Ivanova N."/>
            <person name="Mikhailova N."/>
            <person name="Pati A."/>
            <person name="Chen A."/>
            <person name="Palaniappan K."/>
            <person name="Rohde M."/>
            <person name="Tindall B.J."/>
            <person name="Detter J.C."/>
            <person name="Goker M."/>
            <person name="Woyke T."/>
            <person name="Bristow J."/>
            <person name="Eisen J.A."/>
            <person name="Markowitz V."/>
            <person name="Hugenholtz P."/>
            <person name="Klenk H.P."/>
            <person name="Kyrpides N.C."/>
        </authorList>
    </citation>
    <scope>NUCLEOTIDE SEQUENCE</scope>
    <source>
        <strain evidence="9">DSM 17368 / JCM 12287 / NRRL B-23963</strain>
    </source>
</reference>
<dbReference type="InterPro" id="IPR001734">
    <property type="entry name" value="Na/solute_symporter"/>
</dbReference>
<gene>
    <name evidence="8" type="ordered locus">Oweho_1153</name>
</gene>
<dbReference type="GO" id="GO:0005886">
    <property type="term" value="C:plasma membrane"/>
    <property type="evidence" value="ECO:0007669"/>
    <property type="project" value="TreeGrafter"/>
</dbReference>
<feature type="transmembrane region" description="Helical" evidence="7">
    <location>
        <begin position="128"/>
        <end position="155"/>
    </location>
</feature>
<feature type="transmembrane region" description="Helical" evidence="7">
    <location>
        <begin position="46"/>
        <end position="67"/>
    </location>
</feature>
<comment type="subcellular location">
    <subcellularLocation>
        <location evidence="1">Membrane</location>
        <topology evidence="1">Multi-pass membrane protein</topology>
    </subcellularLocation>
</comment>
<feature type="transmembrane region" description="Helical" evidence="7">
    <location>
        <begin position="79"/>
        <end position="96"/>
    </location>
</feature>
<evidence type="ECO:0000256" key="4">
    <source>
        <dbReference type="ARBA" id="ARBA00022989"/>
    </source>
</evidence>
<evidence type="ECO:0000256" key="2">
    <source>
        <dbReference type="ARBA" id="ARBA00006434"/>
    </source>
</evidence>
<proteinExistence type="inferred from homology"/>
<feature type="transmembrane region" description="Helical" evidence="7">
    <location>
        <begin position="485"/>
        <end position="503"/>
    </location>
</feature>
<feature type="transmembrane region" description="Helical" evidence="7">
    <location>
        <begin position="569"/>
        <end position="587"/>
    </location>
</feature>
<feature type="transmembrane region" description="Helical" evidence="7">
    <location>
        <begin position="6"/>
        <end position="26"/>
    </location>
</feature>
<evidence type="ECO:0000256" key="6">
    <source>
        <dbReference type="RuleBase" id="RU362091"/>
    </source>
</evidence>
<dbReference type="AlphaFoldDB" id="G8R5B3"/>
<accession>G8R5B3</accession>
<feature type="transmembrane region" description="Helical" evidence="7">
    <location>
        <begin position="190"/>
        <end position="210"/>
    </location>
</feature>